<dbReference type="AlphaFoldDB" id="A0A4Q9KNF0"/>
<dbReference type="InterPro" id="IPR050834">
    <property type="entry name" value="Glycosyltransf_2"/>
</dbReference>
<dbReference type="Gene3D" id="3.90.550.10">
    <property type="entry name" value="Spore Coat Polysaccharide Biosynthesis Protein SpsA, Chain A"/>
    <property type="match status" value="1"/>
</dbReference>
<dbReference type="RefSeq" id="WP_131171625.1">
    <property type="nucleotide sequence ID" value="NZ_FXTL01000008.1"/>
</dbReference>
<keyword evidence="1" id="KW-1133">Transmembrane helix</keyword>
<feature type="transmembrane region" description="Helical" evidence="1">
    <location>
        <begin position="720"/>
        <end position="738"/>
    </location>
</feature>
<feature type="transmembrane region" description="Helical" evidence="1">
    <location>
        <begin position="565"/>
        <end position="595"/>
    </location>
</feature>
<keyword evidence="1" id="KW-0812">Transmembrane</keyword>
<feature type="transmembrane region" description="Helical" evidence="1">
    <location>
        <begin position="512"/>
        <end position="545"/>
    </location>
</feature>
<keyword evidence="3" id="KW-1185">Reference proteome</keyword>
<dbReference type="GO" id="GO:0016740">
    <property type="term" value="F:transferase activity"/>
    <property type="evidence" value="ECO:0007669"/>
    <property type="project" value="UniProtKB-KW"/>
</dbReference>
<feature type="transmembrane region" description="Helical" evidence="1">
    <location>
        <begin position="758"/>
        <end position="779"/>
    </location>
</feature>
<organism evidence="2 3">
    <name type="scientific">Propioniciclava tarda</name>
    <dbReference type="NCBI Taxonomy" id="433330"/>
    <lineage>
        <taxon>Bacteria</taxon>
        <taxon>Bacillati</taxon>
        <taxon>Actinomycetota</taxon>
        <taxon>Actinomycetes</taxon>
        <taxon>Propionibacteriales</taxon>
        <taxon>Propionibacteriaceae</taxon>
        <taxon>Propioniciclava</taxon>
    </lineage>
</organism>
<feature type="transmembrane region" description="Helical" evidence="1">
    <location>
        <begin position="660"/>
        <end position="681"/>
    </location>
</feature>
<name>A0A4Q9KNF0_PROTD</name>
<dbReference type="PANTHER" id="PTHR43685:SF3">
    <property type="entry name" value="SLR2126 PROTEIN"/>
    <property type="match status" value="1"/>
</dbReference>
<dbReference type="Pfam" id="PF13641">
    <property type="entry name" value="Glyco_tranf_2_3"/>
    <property type="match status" value="1"/>
</dbReference>
<dbReference type="Proteomes" id="UP000291933">
    <property type="component" value="Unassembled WGS sequence"/>
</dbReference>
<reference evidence="2 3" key="1">
    <citation type="submission" date="2019-01" db="EMBL/GenBank/DDBJ databases">
        <title>Lactibacter flavus gen. nov., sp. nov., a novel bacterium of the family Propionibacteriaceae isolated from raw milk and dairy products.</title>
        <authorList>
            <person name="Huptas C."/>
            <person name="Wenning M."/>
            <person name="Breitenwieser F."/>
            <person name="Doll E."/>
            <person name="Von Neubeck M."/>
            <person name="Busse H.-J."/>
            <person name="Scherer S."/>
        </authorList>
    </citation>
    <scope>NUCLEOTIDE SEQUENCE [LARGE SCALE GENOMIC DNA]</scope>
    <source>
        <strain evidence="2 3">DSM 22130</strain>
    </source>
</reference>
<feature type="transmembrane region" description="Helical" evidence="1">
    <location>
        <begin position="688"/>
        <end position="708"/>
    </location>
</feature>
<dbReference type="OrthoDB" id="3734530at2"/>
<sequence length="1030" mass="107968">MTDDTSSADPWAWARQDDADGAAVRVSPATVTVVIVAHQGERWLKSAIDSVTAQNARPTRLVVVDAGSDDKTAQVASDARTFGRVQAVVQGVRDASFGANVAQGLQGLPADEWLWLLHDDVVADASALDRLLDTAVHGPADVVGPLLLEAGRRRGRAVRVSEAGQTMTESGVITGVVPEGMVDQGQLESTQVLGLNSCGMLVRRSVWDELGGFDDAVPSGVQGLEFCWRARLAGYRVVTQPRARVVHVEASTRGIRDNIAVDPHQDKRRWGLALHEAFRSGPMSSGERGRLGAESLRRVLGFVVGKDLLDARLERAAVREWRADRASVDRLHQSYLSATQGSDRSDEPVGALRLTRKALRTRRLDETFGRITDWLSAFGDRGGGLGLEALTGDDFARDDQTKRRISPVWVLAWVFIVGALVASRGLLSFAPLSGPQLLEVPDSIGALFARYAAGVSGADPSAGAPWVGLVWAASLLTLGHPDLIVSLVLLGAVPVCFLFASRVLGRLADDRWVVLGGAACYALVPVLTGAVASGQLGAVAWAIALPLLAGRLVTWWQDGEPSWPVVGGVGLAATVMTAAEPLTWVAVVAAVGVLAWRLRHGWIRPAVAAVSPLLLLVTPFTAELARFPGRLLTGTEPLLVPTNAMSRIELLLGRAAPEAAPVWVAAATLGVIWLLALTGAVLNRRAAWAVAVALGSAAVAVVLTRIVVTVQPTGIPTHPQATAWTVGMAGALIWAAVLGLDGLRESIAESTFDRRHALVYAVALLACGAVAIGSGWWVALGHAELERRGGSSVPTFIRKDAARDSCRIVTLDLRGDHVSWNLLEGDFGRLGDAERGLAFGGSQDGTATAQSVVHRLAQGSADERIVSDLQSLGVCYLWVTGASPDQRVSISNVPGLGVGAADADGASWIVPDSGRLVLVSGEQTTRVDPGSSVPAGGAGRVLLVAEPTSPALAVRIGEALATRLPDVAGRAAFAVPDAGGAVTLNREGGVPWWAGVQAALLIALLALAAPASPSASDARARTPRHVRRGV</sequence>
<proteinExistence type="predicted"/>
<feature type="transmembrane region" description="Helical" evidence="1">
    <location>
        <begin position="408"/>
        <end position="427"/>
    </location>
</feature>
<feature type="transmembrane region" description="Helical" evidence="1">
    <location>
        <begin position="602"/>
        <end position="622"/>
    </location>
</feature>
<dbReference type="SUPFAM" id="SSF53448">
    <property type="entry name" value="Nucleotide-diphospho-sugar transferases"/>
    <property type="match status" value="1"/>
</dbReference>
<evidence type="ECO:0000313" key="2">
    <source>
        <dbReference type="EMBL" id="TBT95329.1"/>
    </source>
</evidence>
<protein>
    <submittedName>
        <fullName evidence="2">Glycosyltransferase</fullName>
    </submittedName>
</protein>
<gene>
    <name evidence="2" type="ORF">ET996_05835</name>
</gene>
<dbReference type="EMBL" id="SDMR01000005">
    <property type="protein sequence ID" value="TBT95329.1"/>
    <property type="molecule type" value="Genomic_DNA"/>
</dbReference>
<dbReference type="InterPro" id="IPR029044">
    <property type="entry name" value="Nucleotide-diphossugar_trans"/>
</dbReference>
<dbReference type="PANTHER" id="PTHR43685">
    <property type="entry name" value="GLYCOSYLTRANSFERASE"/>
    <property type="match status" value="1"/>
</dbReference>
<comment type="caution">
    <text evidence="2">The sequence shown here is derived from an EMBL/GenBank/DDBJ whole genome shotgun (WGS) entry which is preliminary data.</text>
</comment>
<keyword evidence="1" id="KW-0472">Membrane</keyword>
<evidence type="ECO:0000256" key="1">
    <source>
        <dbReference type="SAM" id="Phobius"/>
    </source>
</evidence>
<accession>A0A4Q9KNF0</accession>
<keyword evidence="2" id="KW-0808">Transferase</keyword>
<feature type="transmembrane region" description="Helical" evidence="1">
    <location>
        <begin position="483"/>
        <end position="500"/>
    </location>
</feature>
<evidence type="ECO:0000313" key="3">
    <source>
        <dbReference type="Proteomes" id="UP000291933"/>
    </source>
</evidence>